<organism evidence="2">
    <name type="scientific">Arabidopsis lyrata subsp. lyrata</name>
    <name type="common">Lyre-leaved rock-cress</name>
    <dbReference type="NCBI Taxonomy" id="81972"/>
    <lineage>
        <taxon>Eukaryota</taxon>
        <taxon>Viridiplantae</taxon>
        <taxon>Streptophyta</taxon>
        <taxon>Embryophyta</taxon>
        <taxon>Tracheophyta</taxon>
        <taxon>Spermatophyta</taxon>
        <taxon>Magnoliopsida</taxon>
        <taxon>eudicotyledons</taxon>
        <taxon>Gunneridae</taxon>
        <taxon>Pentapetalae</taxon>
        <taxon>rosids</taxon>
        <taxon>malvids</taxon>
        <taxon>Brassicales</taxon>
        <taxon>Brassicaceae</taxon>
        <taxon>Camelineae</taxon>
        <taxon>Arabidopsis</taxon>
    </lineage>
</organism>
<proteinExistence type="predicted"/>
<sequence length="153" mass="16907">MLHRITYDFQKSLQLFRKMLTFLITINPEAGEENVVGPIAPIKATNKTEVIAGKLVALGTVALIYLKRFYDMRKLRTALTTAKVEAQQADSQLLEMQAPTLADGIAAGRETSLQKSVQLALVRRQITATAVAAGIIQKIPKRYPRVFLLANKA</sequence>
<name>D7MQ46_ARALL</name>
<dbReference type="Proteomes" id="UP000008694">
    <property type="component" value="Unassembled WGS sequence"/>
</dbReference>
<dbReference type="EMBL" id="GL348720">
    <property type="protein sequence ID" value="EFH42042.1"/>
    <property type="molecule type" value="Genomic_DNA"/>
</dbReference>
<evidence type="ECO:0000313" key="2">
    <source>
        <dbReference type="Proteomes" id="UP000008694"/>
    </source>
</evidence>
<gene>
    <name evidence="1" type="ORF">ARALYDRAFT_357284</name>
</gene>
<protein>
    <submittedName>
        <fullName evidence="1">Predicted protein</fullName>
    </submittedName>
</protein>
<reference evidence="2" key="1">
    <citation type="journal article" date="2011" name="Nat. Genet.">
        <title>The Arabidopsis lyrata genome sequence and the basis of rapid genome size change.</title>
        <authorList>
            <person name="Hu T.T."/>
            <person name="Pattyn P."/>
            <person name="Bakker E.G."/>
            <person name="Cao J."/>
            <person name="Cheng J.-F."/>
            <person name="Clark R.M."/>
            <person name="Fahlgren N."/>
            <person name="Fawcett J.A."/>
            <person name="Grimwood J."/>
            <person name="Gundlach H."/>
            <person name="Haberer G."/>
            <person name="Hollister J.D."/>
            <person name="Ossowski S."/>
            <person name="Ottilar R.P."/>
            <person name="Salamov A.A."/>
            <person name="Schneeberger K."/>
            <person name="Spannagl M."/>
            <person name="Wang X."/>
            <person name="Yang L."/>
            <person name="Nasrallah M.E."/>
            <person name="Bergelson J."/>
            <person name="Carrington J.C."/>
            <person name="Gaut B.S."/>
            <person name="Schmutz J."/>
            <person name="Mayer K.F.X."/>
            <person name="Van de Peer Y."/>
            <person name="Grigoriev I.V."/>
            <person name="Nordborg M."/>
            <person name="Weigel D."/>
            <person name="Guo Y.-L."/>
        </authorList>
    </citation>
    <scope>NUCLEOTIDE SEQUENCE [LARGE SCALE GENOMIC DNA]</scope>
    <source>
        <strain evidence="2">cv. MN47</strain>
    </source>
</reference>
<accession>D7MQ46</accession>
<dbReference type="HOGENOM" id="CLU_1715742_0_0_1"/>
<dbReference type="Gramene" id="fgenesh1_pg.C_scaffold_8001071">
    <property type="protein sequence ID" value="fgenesh1_pg.C_scaffold_8001071"/>
    <property type="gene ID" value="fgenesh1_pg.C_scaffold_8001071"/>
</dbReference>
<evidence type="ECO:0000313" key="1">
    <source>
        <dbReference type="EMBL" id="EFH42042.1"/>
    </source>
</evidence>
<dbReference type="AlphaFoldDB" id="D7MQ46"/>
<keyword evidence="2" id="KW-1185">Reference proteome</keyword>